<accession>A0ABZ0TQ97</accession>
<reference evidence="1 2" key="1">
    <citation type="submission" date="2023-11" db="EMBL/GenBank/DDBJ databases">
        <title>Analysis of the Genomes of Mucilaginibacter gossypii cycad 4 and M. sabulilitoris SNA2: microbes with the potential for plant growth promotion.</title>
        <authorList>
            <person name="Hirsch A.M."/>
            <person name="Humm E."/>
            <person name="Rubbi M."/>
            <person name="Del Vecchio G."/>
            <person name="Ha S.M."/>
            <person name="Pellegrini M."/>
            <person name="Gunsalus R.P."/>
        </authorList>
    </citation>
    <scope>NUCLEOTIDE SEQUENCE [LARGE SCALE GENOMIC DNA]</scope>
    <source>
        <strain evidence="1 2">SNA2</strain>
    </source>
</reference>
<proteinExistence type="predicted"/>
<keyword evidence="2" id="KW-1185">Reference proteome</keyword>
<dbReference type="EMBL" id="CP139558">
    <property type="protein sequence ID" value="WPU94278.1"/>
    <property type="molecule type" value="Genomic_DNA"/>
</dbReference>
<protein>
    <submittedName>
        <fullName evidence="1">Uncharacterized protein</fullName>
    </submittedName>
</protein>
<organism evidence="1 2">
    <name type="scientific">Mucilaginibacter sabulilitoris</name>
    <dbReference type="NCBI Taxonomy" id="1173583"/>
    <lineage>
        <taxon>Bacteria</taxon>
        <taxon>Pseudomonadati</taxon>
        <taxon>Bacteroidota</taxon>
        <taxon>Sphingobacteriia</taxon>
        <taxon>Sphingobacteriales</taxon>
        <taxon>Sphingobacteriaceae</taxon>
        <taxon>Mucilaginibacter</taxon>
    </lineage>
</organism>
<dbReference type="RefSeq" id="WP_321563401.1">
    <property type="nucleotide sequence ID" value="NZ_CP139558.1"/>
</dbReference>
<evidence type="ECO:0000313" key="2">
    <source>
        <dbReference type="Proteomes" id="UP001324380"/>
    </source>
</evidence>
<name>A0ABZ0TQ97_9SPHI</name>
<sequence length="42" mass="4922">MIAALLIAAWSFIAIRFRKSGWFKTTMIRVLKSGKRRKIKAR</sequence>
<evidence type="ECO:0000313" key="1">
    <source>
        <dbReference type="EMBL" id="WPU94278.1"/>
    </source>
</evidence>
<dbReference type="Proteomes" id="UP001324380">
    <property type="component" value="Chromosome"/>
</dbReference>
<gene>
    <name evidence="1" type="ORF">SNE25_01915</name>
</gene>